<dbReference type="PROSITE" id="PS51257">
    <property type="entry name" value="PROKAR_LIPOPROTEIN"/>
    <property type="match status" value="1"/>
</dbReference>
<organism evidence="1 2">
    <name type="scientific">Pacificimonas flava</name>
    <dbReference type="NCBI Taxonomy" id="1234595"/>
    <lineage>
        <taxon>Bacteria</taxon>
        <taxon>Pseudomonadati</taxon>
        <taxon>Pseudomonadota</taxon>
        <taxon>Alphaproteobacteria</taxon>
        <taxon>Sphingomonadales</taxon>
        <taxon>Sphingosinicellaceae</taxon>
        <taxon>Pacificimonas</taxon>
    </lineage>
</organism>
<name>M2SE96_9SPHN</name>
<gene>
    <name evidence="1" type="ORF">C725_0652</name>
</gene>
<dbReference type="Proteomes" id="UP000011717">
    <property type="component" value="Unassembled WGS sequence"/>
</dbReference>
<proteinExistence type="predicted"/>
<evidence type="ECO:0000313" key="2">
    <source>
        <dbReference type="Proteomes" id="UP000011717"/>
    </source>
</evidence>
<sequence>MRRPRHSFRAACGAAVVGGAALLAGCDGSPPAPVVLDSDGEAFVPVDALEPQQLTGAWSSPGGRCAEPDFTIAEDESSAERGLAVRAEFNGWTRTGRLRLEAGPDIRFVDPERILPVSLQAGGLLIDAPSDGLAVLGSRNIFEGGVTFMKCAPQADAAPTGGAE</sequence>
<dbReference type="AlphaFoldDB" id="M2SE96"/>
<dbReference type="RefSeq" id="WP_008600125.1">
    <property type="nucleotide sequence ID" value="NZ_AMRV01000002.1"/>
</dbReference>
<dbReference type="EMBL" id="AMRV01000002">
    <property type="protein sequence ID" value="EMD83680.1"/>
    <property type="molecule type" value="Genomic_DNA"/>
</dbReference>
<reference evidence="1 2" key="1">
    <citation type="journal article" date="2013" name="Genome Announc.">
        <title>Draft Genome Sequence of Strain JLT2015T, Belonging to the Family Sphingomonadaceae of the Alphaproteobacteria.</title>
        <authorList>
            <person name="Tang K."/>
            <person name="Liu K."/>
            <person name="Li S."/>
            <person name="Jiao N."/>
        </authorList>
    </citation>
    <scope>NUCLEOTIDE SEQUENCE [LARGE SCALE GENOMIC DNA]</scope>
    <source>
        <strain evidence="1 2">JLT2015</strain>
    </source>
</reference>
<evidence type="ECO:0000313" key="1">
    <source>
        <dbReference type="EMBL" id="EMD83680.1"/>
    </source>
</evidence>
<comment type="caution">
    <text evidence="1">The sequence shown here is derived from an EMBL/GenBank/DDBJ whole genome shotgun (WGS) entry which is preliminary data.</text>
</comment>
<dbReference type="OrthoDB" id="9870831at2"/>
<evidence type="ECO:0008006" key="3">
    <source>
        <dbReference type="Google" id="ProtNLM"/>
    </source>
</evidence>
<protein>
    <recommendedName>
        <fullName evidence="3">Lipoprotein</fullName>
    </recommendedName>
</protein>
<accession>M2SE96</accession>
<keyword evidence="2" id="KW-1185">Reference proteome</keyword>